<feature type="region of interest" description="Disordered" evidence="1">
    <location>
        <begin position="1"/>
        <end position="32"/>
    </location>
</feature>
<dbReference type="EMBL" id="CABFNS010000785">
    <property type="protein sequence ID" value="VUC28435.1"/>
    <property type="molecule type" value="Genomic_DNA"/>
</dbReference>
<dbReference type="Proteomes" id="UP000766486">
    <property type="component" value="Unassembled WGS sequence"/>
</dbReference>
<proteinExistence type="predicted"/>
<name>A0ABY6UEZ8_BIOOC</name>
<feature type="compositionally biased region" description="Polar residues" evidence="1">
    <location>
        <begin position="22"/>
        <end position="32"/>
    </location>
</feature>
<comment type="caution">
    <text evidence="2">The sequence shown here is derived from an EMBL/GenBank/DDBJ whole genome shotgun (WGS) entry which is preliminary data.</text>
</comment>
<gene>
    <name evidence="2" type="ORF">CLO192961_LOCUS235983</name>
</gene>
<reference evidence="2 3" key="1">
    <citation type="submission" date="2019-06" db="EMBL/GenBank/DDBJ databases">
        <authorList>
            <person name="Broberg M."/>
        </authorList>
    </citation>
    <scope>NUCLEOTIDE SEQUENCE [LARGE SCALE GENOMIC DNA]</scope>
</reference>
<protein>
    <submittedName>
        <fullName evidence="2">Uncharacterized protein</fullName>
    </submittedName>
</protein>
<sequence>MSTDPSKDIFSREEVPGKGLSLATQQSISNGSRIRKEERTHISSLTNLSTFPAYVDLPGETEIDGDYYGTQDGRCYYPEKHWCFFGEITDSMNFLRLQIELRDRFGDSIPVYFYTDARGSEINPLQIKRGHTVAILYAEKHFFMDGQIGIRHEIPEALKEHGWKEKRHKLDCKSLQDHDLRGLFLMKWDEFTSHQTFPLSFPEVA</sequence>
<evidence type="ECO:0000313" key="2">
    <source>
        <dbReference type="EMBL" id="VUC28435.1"/>
    </source>
</evidence>
<accession>A0ABY6UEZ8</accession>
<organism evidence="2 3">
    <name type="scientific">Bionectria ochroleuca</name>
    <name type="common">Gliocladium roseum</name>
    <dbReference type="NCBI Taxonomy" id="29856"/>
    <lineage>
        <taxon>Eukaryota</taxon>
        <taxon>Fungi</taxon>
        <taxon>Dikarya</taxon>
        <taxon>Ascomycota</taxon>
        <taxon>Pezizomycotina</taxon>
        <taxon>Sordariomycetes</taxon>
        <taxon>Hypocreomycetidae</taxon>
        <taxon>Hypocreales</taxon>
        <taxon>Bionectriaceae</taxon>
        <taxon>Clonostachys</taxon>
    </lineage>
</organism>
<keyword evidence="3" id="KW-1185">Reference proteome</keyword>
<evidence type="ECO:0000313" key="3">
    <source>
        <dbReference type="Proteomes" id="UP000766486"/>
    </source>
</evidence>
<feature type="compositionally biased region" description="Basic and acidic residues" evidence="1">
    <location>
        <begin position="1"/>
        <end position="16"/>
    </location>
</feature>
<evidence type="ECO:0000256" key="1">
    <source>
        <dbReference type="SAM" id="MobiDB-lite"/>
    </source>
</evidence>